<accession>J9EHJ1</accession>
<name>J9EHJ1_WUCBA</name>
<evidence type="ECO:0000313" key="2">
    <source>
        <dbReference type="Proteomes" id="UP000004810"/>
    </source>
</evidence>
<protein>
    <submittedName>
        <fullName evidence="1">Uncharacterized protein</fullName>
    </submittedName>
</protein>
<reference evidence="2" key="1">
    <citation type="submission" date="2012-08" db="EMBL/GenBank/DDBJ databases">
        <title>The Genome Sequence of Wuchereria bancrofti.</title>
        <authorList>
            <person name="Nutman T.B."/>
            <person name="Fink D.L."/>
            <person name="Russ C."/>
            <person name="Young S."/>
            <person name="Zeng Q."/>
            <person name="Koehrsen M."/>
            <person name="Alvarado L."/>
            <person name="Berlin A."/>
            <person name="Chapman S.B."/>
            <person name="Chen Z."/>
            <person name="Freedman E."/>
            <person name="Gellesch M."/>
            <person name="Goldberg J."/>
            <person name="Griggs A."/>
            <person name="Gujja S."/>
            <person name="Heilman E.R."/>
            <person name="Heiman D."/>
            <person name="Hepburn T."/>
            <person name="Howarth C."/>
            <person name="Jen D."/>
            <person name="Larson L."/>
            <person name="Lewis B."/>
            <person name="Mehta T."/>
            <person name="Park D."/>
            <person name="Pearson M."/>
            <person name="Roberts A."/>
            <person name="Saif S."/>
            <person name="Shea T."/>
            <person name="Shenoy N."/>
            <person name="Sisk P."/>
            <person name="Stolte C."/>
            <person name="Sykes S."/>
            <person name="Walk T."/>
            <person name="White J."/>
            <person name="Yandava C."/>
            <person name="Haas B."/>
            <person name="Henn M.R."/>
            <person name="Nusbaum C."/>
            <person name="Birren B."/>
        </authorList>
    </citation>
    <scope>NUCLEOTIDE SEQUENCE [LARGE SCALE GENOMIC DNA]</scope>
    <source>
        <strain evidence="2">NA</strain>
    </source>
</reference>
<dbReference type="Proteomes" id="UP000004810">
    <property type="component" value="Unassembled WGS sequence"/>
</dbReference>
<dbReference type="EMBL" id="ADBV01003237">
    <property type="protein sequence ID" value="EJW81951.1"/>
    <property type="molecule type" value="Genomic_DNA"/>
</dbReference>
<evidence type="ECO:0000313" key="1">
    <source>
        <dbReference type="EMBL" id="EJW81951.1"/>
    </source>
</evidence>
<gene>
    <name evidence="1" type="ORF">WUBG_07139</name>
</gene>
<organism evidence="1 2">
    <name type="scientific">Wuchereria bancrofti</name>
    <dbReference type="NCBI Taxonomy" id="6293"/>
    <lineage>
        <taxon>Eukaryota</taxon>
        <taxon>Metazoa</taxon>
        <taxon>Ecdysozoa</taxon>
        <taxon>Nematoda</taxon>
        <taxon>Chromadorea</taxon>
        <taxon>Rhabditida</taxon>
        <taxon>Spirurina</taxon>
        <taxon>Spiruromorpha</taxon>
        <taxon>Filarioidea</taxon>
        <taxon>Onchocercidae</taxon>
        <taxon>Wuchereria</taxon>
    </lineage>
</organism>
<sequence length="211" mass="23895">MSFAACQLLIRFACKPGQQLFVRPITLSAGQPHIINDILCLCLCTLLPIHTSYIRRLPVGVLRAFTKNQESSTSIVLYQVILLLLLLIKELLYSSPTSHIYIYIELRSITSPKIIIKLSNLPRQNFISTTAPTCAIIIQKCFFATFVYKLLSFGLVRNNLLKSLIIISGTEIKSSSIFIAVIDCHIALKKMVLQFLRFQFVSDSMRKCHNE</sequence>
<comment type="caution">
    <text evidence="1">The sequence shown here is derived from an EMBL/GenBank/DDBJ whole genome shotgun (WGS) entry which is preliminary data.</text>
</comment>
<dbReference type="AlphaFoldDB" id="J9EHJ1"/>
<proteinExistence type="predicted"/>